<reference evidence="2" key="1">
    <citation type="submission" date="2022-11" db="UniProtKB">
        <authorList>
            <consortium name="WormBaseParasite"/>
        </authorList>
    </citation>
    <scope>IDENTIFICATION</scope>
</reference>
<dbReference type="Proteomes" id="UP000887580">
    <property type="component" value="Unplaced"/>
</dbReference>
<evidence type="ECO:0000313" key="2">
    <source>
        <dbReference type="WBParaSite" id="PS1159_v2.g17552.t1"/>
    </source>
</evidence>
<name>A0AC35FHI1_9BILA</name>
<proteinExistence type="predicted"/>
<accession>A0AC35FHI1</accession>
<dbReference type="WBParaSite" id="PS1159_v2.g17552.t1">
    <property type="protein sequence ID" value="PS1159_v2.g17552.t1"/>
    <property type="gene ID" value="PS1159_v2.g17552"/>
</dbReference>
<evidence type="ECO:0000313" key="1">
    <source>
        <dbReference type="Proteomes" id="UP000887580"/>
    </source>
</evidence>
<sequence length="205" mass="22771">MFVEKFSQAAPMPVALGATPEDMDKFFKQIVDNTLIQNCSILAFIGEKCVGFALNFIETKPKKSNMNPEEDFDGDLTEEIAKNHWGNFSANAIAAMMSESSKNFEYYIPDSKKFLKLRILYVDPEQTGKGIGTKLVAKCIEIAKMDECDHLITIAAAAASAVIFSKHGFKVVREIPVSAYNENCIQIFSNLPDGCKNVKLMILKI</sequence>
<organism evidence="1 2">
    <name type="scientific">Panagrolaimus sp. PS1159</name>
    <dbReference type="NCBI Taxonomy" id="55785"/>
    <lineage>
        <taxon>Eukaryota</taxon>
        <taxon>Metazoa</taxon>
        <taxon>Ecdysozoa</taxon>
        <taxon>Nematoda</taxon>
        <taxon>Chromadorea</taxon>
        <taxon>Rhabditida</taxon>
        <taxon>Tylenchina</taxon>
        <taxon>Panagrolaimomorpha</taxon>
        <taxon>Panagrolaimoidea</taxon>
        <taxon>Panagrolaimidae</taxon>
        <taxon>Panagrolaimus</taxon>
    </lineage>
</organism>
<protein>
    <submittedName>
        <fullName evidence="2">N-acetyltransferase domain-containing protein</fullName>
    </submittedName>
</protein>